<evidence type="ECO:0000256" key="3">
    <source>
        <dbReference type="ARBA" id="ARBA00023242"/>
    </source>
</evidence>
<dbReference type="InterPro" id="IPR028307">
    <property type="entry name" value="Lin-54_fam"/>
</dbReference>
<evidence type="ECO:0000313" key="5">
    <source>
        <dbReference type="EMBL" id="KII61274.1"/>
    </source>
</evidence>
<dbReference type="InterPro" id="IPR033467">
    <property type="entry name" value="Tesmin/TSO1-like_CXC"/>
</dbReference>
<feature type="domain" description="CRC" evidence="4">
    <location>
        <begin position="70"/>
        <end position="163"/>
    </location>
</feature>
<dbReference type="Proteomes" id="UP000031668">
    <property type="component" value="Unassembled WGS sequence"/>
</dbReference>
<evidence type="ECO:0000256" key="2">
    <source>
        <dbReference type="ARBA" id="ARBA00007267"/>
    </source>
</evidence>
<evidence type="ECO:0000259" key="4">
    <source>
        <dbReference type="PROSITE" id="PS51634"/>
    </source>
</evidence>
<gene>
    <name evidence="5" type="ORF">RF11_12525</name>
</gene>
<dbReference type="PANTHER" id="PTHR12446">
    <property type="entry name" value="TESMIN/TSO1-RELATED"/>
    <property type="match status" value="1"/>
</dbReference>
<accession>A0A0C2MAC7</accession>
<comment type="caution">
    <text evidence="5">The sequence shown here is derived from an EMBL/GenBank/DDBJ whole genome shotgun (WGS) entry which is preliminary data.</text>
</comment>
<dbReference type="GO" id="GO:0005634">
    <property type="term" value="C:nucleus"/>
    <property type="evidence" value="ECO:0007669"/>
    <property type="project" value="UniProtKB-SubCell"/>
</dbReference>
<dbReference type="PROSITE" id="PS51634">
    <property type="entry name" value="CRC"/>
    <property type="match status" value="1"/>
</dbReference>
<evidence type="ECO:0000256" key="1">
    <source>
        <dbReference type="ARBA" id="ARBA00004123"/>
    </source>
</evidence>
<comment type="similarity">
    <text evidence="2">Belongs to the lin-54 family.</text>
</comment>
<dbReference type="GO" id="GO:0006355">
    <property type="term" value="P:regulation of DNA-templated transcription"/>
    <property type="evidence" value="ECO:0007669"/>
    <property type="project" value="TreeGrafter"/>
</dbReference>
<name>A0A0C2MAC7_THEKT</name>
<keyword evidence="6" id="KW-1185">Reference proteome</keyword>
<reference evidence="5 6" key="1">
    <citation type="journal article" date="2014" name="Genome Biol. Evol.">
        <title>The genome of the myxosporean Thelohanellus kitauei shows adaptations to nutrient acquisition within its fish host.</title>
        <authorList>
            <person name="Yang Y."/>
            <person name="Xiong J."/>
            <person name="Zhou Z."/>
            <person name="Huo F."/>
            <person name="Miao W."/>
            <person name="Ran C."/>
            <person name="Liu Y."/>
            <person name="Zhang J."/>
            <person name="Feng J."/>
            <person name="Wang M."/>
            <person name="Wang M."/>
            <person name="Wang L."/>
            <person name="Yao B."/>
        </authorList>
    </citation>
    <scope>NUCLEOTIDE SEQUENCE [LARGE SCALE GENOMIC DNA]</scope>
    <source>
        <strain evidence="5">Wuqing</strain>
    </source>
</reference>
<dbReference type="Pfam" id="PF03638">
    <property type="entry name" value="TCR"/>
    <property type="match status" value="1"/>
</dbReference>
<dbReference type="InterPro" id="IPR005172">
    <property type="entry name" value="CRC"/>
</dbReference>
<dbReference type="EMBL" id="JWZT01005350">
    <property type="protein sequence ID" value="KII61274.1"/>
    <property type="molecule type" value="Genomic_DNA"/>
</dbReference>
<sequence length="262" mass="29547">MNYTFDPNLNDQIFIGNIQEPSYEPSFVCDQFYSNYTTFPATTSVVYLTPHQVPVTFSSQEMINQEPLSDNAGCSCSKSRCLQLYCECFRNGLFCIGCNCKNCHNDVKFYNFRDHAINAVTVTNLNARKLTASASRFDTFITTQNSELCGKGCNCNDCENIESIQMKNDQNPGSIQMKHDQNTGRIQMKEDQKTDNVDEPEMECIDTADYKSVEQTTLPPDICNVYHAPIVAGTLNFADLMQMANDGIIKVFCLNEITDTYS</sequence>
<keyword evidence="3" id="KW-0539">Nucleus</keyword>
<protein>
    <submittedName>
        <fullName evidence="5">Protein lin-54</fullName>
    </submittedName>
</protein>
<proteinExistence type="inferred from homology"/>
<dbReference type="SMART" id="SM01114">
    <property type="entry name" value="CXC"/>
    <property type="match status" value="1"/>
</dbReference>
<dbReference type="OrthoDB" id="5976031at2759"/>
<organism evidence="5 6">
    <name type="scientific">Thelohanellus kitauei</name>
    <name type="common">Myxosporean</name>
    <dbReference type="NCBI Taxonomy" id="669202"/>
    <lineage>
        <taxon>Eukaryota</taxon>
        <taxon>Metazoa</taxon>
        <taxon>Cnidaria</taxon>
        <taxon>Myxozoa</taxon>
        <taxon>Myxosporea</taxon>
        <taxon>Bivalvulida</taxon>
        <taxon>Platysporina</taxon>
        <taxon>Myxobolidae</taxon>
        <taxon>Thelohanellus</taxon>
    </lineage>
</organism>
<dbReference type="AlphaFoldDB" id="A0A0C2MAC7"/>
<comment type="subcellular location">
    <subcellularLocation>
        <location evidence="1">Nucleus</location>
    </subcellularLocation>
</comment>
<evidence type="ECO:0000313" key="6">
    <source>
        <dbReference type="Proteomes" id="UP000031668"/>
    </source>
</evidence>
<dbReference type="PANTHER" id="PTHR12446:SF34">
    <property type="entry name" value="PROTEIN LIN-54 HOMOLOG"/>
    <property type="match status" value="1"/>
</dbReference>